<reference evidence="4" key="1">
    <citation type="journal article" date="2019" name="Int. J. Syst. Evol. Microbiol.">
        <title>The Global Catalogue of Microorganisms (GCM) 10K type strain sequencing project: providing services to taxonomists for standard genome sequencing and annotation.</title>
        <authorList>
            <consortium name="The Broad Institute Genomics Platform"/>
            <consortium name="The Broad Institute Genome Sequencing Center for Infectious Disease"/>
            <person name="Wu L."/>
            <person name="Ma J."/>
        </authorList>
    </citation>
    <scope>NUCLEOTIDE SEQUENCE [LARGE SCALE GENOMIC DNA]</scope>
    <source>
        <strain evidence="4">CECT 7184</strain>
    </source>
</reference>
<dbReference type="InterPro" id="IPR016181">
    <property type="entry name" value="Acyl_CoA_acyltransferase"/>
</dbReference>
<evidence type="ECO:0000313" key="4">
    <source>
        <dbReference type="Proteomes" id="UP001596142"/>
    </source>
</evidence>
<feature type="domain" description="N-acetyltransferase" evidence="2">
    <location>
        <begin position="4"/>
        <end position="159"/>
    </location>
</feature>
<dbReference type="RefSeq" id="WP_385943558.1">
    <property type="nucleotide sequence ID" value="NZ_JBHSPG010000007.1"/>
</dbReference>
<dbReference type="GO" id="GO:0016746">
    <property type="term" value="F:acyltransferase activity"/>
    <property type="evidence" value="ECO:0007669"/>
    <property type="project" value="UniProtKB-KW"/>
</dbReference>
<dbReference type="EC" id="2.3.-.-" evidence="3"/>
<dbReference type="PROSITE" id="PS51186">
    <property type="entry name" value="GNAT"/>
    <property type="match status" value="1"/>
</dbReference>
<keyword evidence="1 3" id="KW-0808">Transferase</keyword>
<keyword evidence="3" id="KW-0012">Acyltransferase</keyword>
<dbReference type="EMBL" id="JBHSOZ010000003">
    <property type="protein sequence ID" value="MFC5713015.1"/>
    <property type="molecule type" value="Genomic_DNA"/>
</dbReference>
<dbReference type="Proteomes" id="UP001596142">
    <property type="component" value="Unassembled WGS sequence"/>
</dbReference>
<evidence type="ECO:0000259" key="2">
    <source>
        <dbReference type="PROSITE" id="PS51186"/>
    </source>
</evidence>
<dbReference type="InterPro" id="IPR000182">
    <property type="entry name" value="GNAT_dom"/>
</dbReference>
<evidence type="ECO:0000256" key="1">
    <source>
        <dbReference type="ARBA" id="ARBA00022679"/>
    </source>
</evidence>
<keyword evidence="4" id="KW-1185">Reference proteome</keyword>
<name>A0ABW0YNP3_9BACI</name>
<evidence type="ECO:0000313" key="3">
    <source>
        <dbReference type="EMBL" id="MFC5713015.1"/>
    </source>
</evidence>
<organism evidence="3 4">
    <name type="scientific">Thalassorhabdus alkalitolerans</name>
    <dbReference type="NCBI Taxonomy" id="2282697"/>
    <lineage>
        <taxon>Bacteria</taxon>
        <taxon>Bacillati</taxon>
        <taxon>Bacillota</taxon>
        <taxon>Bacilli</taxon>
        <taxon>Bacillales</taxon>
        <taxon>Bacillaceae</taxon>
        <taxon>Thalassorhabdus</taxon>
    </lineage>
</organism>
<protein>
    <submittedName>
        <fullName evidence="3">GNAT family N-acetyltransferase</fullName>
        <ecNumber evidence="3">2.3.-.-</ecNumber>
    </submittedName>
</protein>
<proteinExistence type="predicted"/>
<accession>A0ABW0YNP3</accession>
<dbReference type="InterPro" id="IPR050769">
    <property type="entry name" value="NAT_camello-type"/>
</dbReference>
<dbReference type="Pfam" id="PF00583">
    <property type="entry name" value="Acetyltransf_1"/>
    <property type="match status" value="1"/>
</dbReference>
<dbReference type="Gene3D" id="3.40.630.30">
    <property type="match status" value="1"/>
</dbReference>
<comment type="caution">
    <text evidence="3">The sequence shown here is derived from an EMBL/GenBank/DDBJ whole genome shotgun (WGS) entry which is preliminary data.</text>
</comment>
<sequence>MKPEEIDNVAAFLLPTMAEVYPFPLSDNAKKDITEMEKLFITRDKAIFLAAFSEGNVLGTIAVRPYDDRITALQGRYCLPDTCELIKCYVKSDSRKQGIGSRLYERAVQFCSETGYQTMYLHTHEFLPGGLTFWKKKGFLIVKEENDRLETVHMEKKVPFC</sequence>
<gene>
    <name evidence="3" type="ORF">ACFPU1_09485</name>
</gene>
<dbReference type="PANTHER" id="PTHR13947">
    <property type="entry name" value="GNAT FAMILY N-ACETYLTRANSFERASE"/>
    <property type="match status" value="1"/>
</dbReference>
<dbReference type="PANTHER" id="PTHR13947:SF37">
    <property type="entry name" value="LD18367P"/>
    <property type="match status" value="1"/>
</dbReference>
<dbReference type="CDD" id="cd04301">
    <property type="entry name" value="NAT_SF"/>
    <property type="match status" value="1"/>
</dbReference>
<dbReference type="SUPFAM" id="SSF55729">
    <property type="entry name" value="Acyl-CoA N-acyltransferases (Nat)"/>
    <property type="match status" value="1"/>
</dbReference>